<dbReference type="EMBL" id="LGRX02000029">
    <property type="protein sequence ID" value="KAK3289796.1"/>
    <property type="molecule type" value="Genomic_DNA"/>
</dbReference>
<sequence length="123" mass="13882">MTTTNPSDRFCVKVNNLSDAELYLYMDARSTVSDLLAAYETAVGSRHRRRRNLLYKGWRLNRNPPNTPLAEIGIRDNTTIDEVTSQPDGPYPDVITAEDLTRALDNIAAMEVRVLDAKRKRGS</sequence>
<dbReference type="AlphaFoldDB" id="A0AAE0H4N9"/>
<dbReference type="PROSITE" id="PS50053">
    <property type="entry name" value="UBIQUITIN_2"/>
    <property type="match status" value="1"/>
</dbReference>
<evidence type="ECO:0000313" key="2">
    <source>
        <dbReference type="EMBL" id="KAK3289796.1"/>
    </source>
</evidence>
<organism evidence="2 3">
    <name type="scientific">Cymbomonas tetramitiformis</name>
    <dbReference type="NCBI Taxonomy" id="36881"/>
    <lineage>
        <taxon>Eukaryota</taxon>
        <taxon>Viridiplantae</taxon>
        <taxon>Chlorophyta</taxon>
        <taxon>Pyramimonadophyceae</taxon>
        <taxon>Pyramimonadales</taxon>
        <taxon>Pyramimonadaceae</taxon>
        <taxon>Cymbomonas</taxon>
    </lineage>
</organism>
<feature type="domain" description="Ubiquitin-like" evidence="1">
    <location>
        <begin position="10"/>
        <end position="89"/>
    </location>
</feature>
<gene>
    <name evidence="2" type="ORF">CYMTET_2780</name>
</gene>
<keyword evidence="3" id="KW-1185">Reference proteome</keyword>
<evidence type="ECO:0000259" key="1">
    <source>
        <dbReference type="PROSITE" id="PS50053"/>
    </source>
</evidence>
<proteinExistence type="predicted"/>
<dbReference type="InterPro" id="IPR029071">
    <property type="entry name" value="Ubiquitin-like_domsf"/>
</dbReference>
<accession>A0AAE0H4N9</accession>
<comment type="caution">
    <text evidence="2">The sequence shown here is derived from an EMBL/GenBank/DDBJ whole genome shotgun (WGS) entry which is preliminary data.</text>
</comment>
<protein>
    <recommendedName>
        <fullName evidence="1">Ubiquitin-like domain-containing protein</fullName>
    </recommendedName>
</protein>
<name>A0AAE0H4N9_9CHLO</name>
<dbReference type="InterPro" id="IPR000626">
    <property type="entry name" value="Ubiquitin-like_dom"/>
</dbReference>
<dbReference type="Pfam" id="PF11976">
    <property type="entry name" value="Rad60-SLD"/>
    <property type="match status" value="1"/>
</dbReference>
<dbReference type="Proteomes" id="UP001190700">
    <property type="component" value="Unassembled WGS sequence"/>
</dbReference>
<reference evidence="2 3" key="1">
    <citation type="journal article" date="2015" name="Genome Biol. Evol.">
        <title>Comparative Genomics of a Bacterivorous Green Alga Reveals Evolutionary Causalities and Consequences of Phago-Mixotrophic Mode of Nutrition.</title>
        <authorList>
            <person name="Burns J.A."/>
            <person name="Paasch A."/>
            <person name="Narechania A."/>
            <person name="Kim E."/>
        </authorList>
    </citation>
    <scope>NUCLEOTIDE SEQUENCE [LARGE SCALE GENOMIC DNA]</scope>
    <source>
        <strain evidence="2 3">PLY_AMNH</strain>
    </source>
</reference>
<dbReference type="CDD" id="cd17039">
    <property type="entry name" value="Ubl_ubiquitin_like"/>
    <property type="match status" value="1"/>
</dbReference>
<dbReference type="SUPFAM" id="SSF54236">
    <property type="entry name" value="Ubiquitin-like"/>
    <property type="match status" value="1"/>
</dbReference>
<dbReference type="InterPro" id="IPR022617">
    <property type="entry name" value="Rad60/SUMO-like_dom"/>
</dbReference>
<evidence type="ECO:0000313" key="3">
    <source>
        <dbReference type="Proteomes" id="UP001190700"/>
    </source>
</evidence>